<dbReference type="InterPro" id="IPR046341">
    <property type="entry name" value="SET_dom_sf"/>
</dbReference>
<dbReference type="SMART" id="SM00317">
    <property type="entry name" value="SET"/>
    <property type="match status" value="1"/>
</dbReference>
<dbReference type="InterPro" id="IPR001214">
    <property type="entry name" value="SET_dom"/>
</dbReference>
<dbReference type="PROSITE" id="PS50280">
    <property type="entry name" value="SET"/>
    <property type="match status" value="1"/>
</dbReference>
<organism evidence="2 3">
    <name type="scientific">Candidatus Roizmanbacteria bacterium RIFCSPLOWO2_01_FULL_40_42</name>
    <dbReference type="NCBI Taxonomy" id="1802066"/>
    <lineage>
        <taxon>Bacteria</taxon>
        <taxon>Candidatus Roizmaniibacteriota</taxon>
    </lineage>
</organism>
<gene>
    <name evidence="2" type="ORF">A3B50_02810</name>
</gene>
<dbReference type="AlphaFoldDB" id="A0A1F7J625"/>
<accession>A0A1F7J625</accession>
<proteinExistence type="predicted"/>
<dbReference type="PIRSF" id="PIRSF022536">
    <property type="entry name" value="A612L_SET"/>
    <property type="match status" value="1"/>
</dbReference>
<dbReference type="Pfam" id="PF00856">
    <property type="entry name" value="SET"/>
    <property type="match status" value="1"/>
</dbReference>
<dbReference type="GO" id="GO:0062122">
    <property type="term" value="F:histone H3K37 methyltransferase activity"/>
    <property type="evidence" value="ECO:0007669"/>
    <property type="project" value="InterPro"/>
</dbReference>
<dbReference type="EMBL" id="MGAQ01000006">
    <property type="protein sequence ID" value="OGK51071.1"/>
    <property type="molecule type" value="Genomic_DNA"/>
</dbReference>
<reference evidence="2 3" key="1">
    <citation type="journal article" date="2016" name="Nat. Commun.">
        <title>Thousands of microbial genomes shed light on interconnected biogeochemical processes in an aquifer system.</title>
        <authorList>
            <person name="Anantharaman K."/>
            <person name="Brown C.T."/>
            <person name="Hug L.A."/>
            <person name="Sharon I."/>
            <person name="Castelle C.J."/>
            <person name="Probst A.J."/>
            <person name="Thomas B.C."/>
            <person name="Singh A."/>
            <person name="Wilkins M.J."/>
            <person name="Karaoz U."/>
            <person name="Brodie E.L."/>
            <person name="Williams K.H."/>
            <person name="Hubbard S.S."/>
            <person name="Banfield J.F."/>
        </authorList>
    </citation>
    <scope>NUCLEOTIDE SEQUENCE [LARGE SCALE GENOMIC DNA]</scope>
</reference>
<protein>
    <recommendedName>
        <fullName evidence="1">SET domain-containing protein</fullName>
    </recommendedName>
</protein>
<dbReference type="InterPro" id="IPR009207">
    <property type="entry name" value="SET7_MeTrfase"/>
</dbReference>
<feature type="domain" description="SET" evidence="1">
    <location>
        <begin position="8"/>
        <end position="119"/>
    </location>
</feature>
<dbReference type="SUPFAM" id="SSF82199">
    <property type="entry name" value="SET domain"/>
    <property type="match status" value="1"/>
</dbReference>
<evidence type="ECO:0000313" key="2">
    <source>
        <dbReference type="EMBL" id="OGK51071.1"/>
    </source>
</evidence>
<name>A0A1F7J625_9BACT</name>
<dbReference type="Gene3D" id="2.170.270.10">
    <property type="entry name" value="SET domain"/>
    <property type="match status" value="1"/>
</dbReference>
<dbReference type="CDD" id="cd10540">
    <property type="entry name" value="SET_SpSet7-like"/>
    <property type="match status" value="1"/>
</dbReference>
<comment type="caution">
    <text evidence="2">The sequence shown here is derived from an EMBL/GenBank/DDBJ whole genome shotgun (WGS) entry which is preliminary data.</text>
</comment>
<evidence type="ECO:0000259" key="1">
    <source>
        <dbReference type="PROSITE" id="PS50280"/>
    </source>
</evidence>
<dbReference type="Proteomes" id="UP000178558">
    <property type="component" value="Unassembled WGS sequence"/>
</dbReference>
<evidence type="ECO:0000313" key="3">
    <source>
        <dbReference type="Proteomes" id="UP000178558"/>
    </source>
</evidence>
<sequence length="138" mass="15570">MKKLSTSEKIYIANSKIAKAGRGVFAKGVLKKGDVIERCPVIEIPKNDISNLGESILINYYFYFGPRKQKLAIALGFGSLYNHSYNPNATYKTKSEDKRIDFIAIKNIQKNEEITVNYNFGNPLDNSPLWIKNIPPLA</sequence>